<reference evidence="7 8" key="1">
    <citation type="submission" date="2019-02" db="EMBL/GenBank/DDBJ databases">
        <title>Deep-cultivation of Planctomycetes and their phenomic and genomic characterization uncovers novel biology.</title>
        <authorList>
            <person name="Wiegand S."/>
            <person name="Jogler M."/>
            <person name="Boedeker C."/>
            <person name="Pinto D."/>
            <person name="Vollmers J."/>
            <person name="Rivas-Marin E."/>
            <person name="Kohn T."/>
            <person name="Peeters S.H."/>
            <person name="Heuer A."/>
            <person name="Rast P."/>
            <person name="Oberbeckmann S."/>
            <person name="Bunk B."/>
            <person name="Jeske O."/>
            <person name="Meyerdierks A."/>
            <person name="Storesund J.E."/>
            <person name="Kallscheuer N."/>
            <person name="Luecker S."/>
            <person name="Lage O.M."/>
            <person name="Pohl T."/>
            <person name="Merkel B.J."/>
            <person name="Hornburger P."/>
            <person name="Mueller R.-W."/>
            <person name="Bruemmer F."/>
            <person name="Labrenz M."/>
            <person name="Spormann A.M."/>
            <person name="Op den Camp H."/>
            <person name="Overmann J."/>
            <person name="Amann R."/>
            <person name="Jetten M.S.M."/>
            <person name="Mascher T."/>
            <person name="Medema M.H."/>
            <person name="Devos D.P."/>
            <person name="Kaster A.-K."/>
            <person name="Ovreas L."/>
            <person name="Rohde M."/>
            <person name="Galperin M.Y."/>
            <person name="Jogler C."/>
        </authorList>
    </citation>
    <scope>NUCLEOTIDE SEQUENCE [LARGE SCALE GENOMIC DNA]</scope>
    <source>
        <strain evidence="7 8">Mal4</strain>
    </source>
</reference>
<dbReference type="SUPFAM" id="SSF46626">
    <property type="entry name" value="Cytochrome c"/>
    <property type="match status" value="1"/>
</dbReference>
<feature type="signal peptide" evidence="5">
    <location>
        <begin position="1"/>
        <end position="20"/>
    </location>
</feature>
<evidence type="ECO:0000313" key="8">
    <source>
        <dbReference type="Proteomes" id="UP000320496"/>
    </source>
</evidence>
<dbReference type="InterPro" id="IPR009056">
    <property type="entry name" value="Cyt_c-like_dom"/>
</dbReference>
<dbReference type="Pfam" id="PF00034">
    <property type="entry name" value="Cytochrom_C"/>
    <property type="match status" value="1"/>
</dbReference>
<sequence precursor="true">MQRVICAVAVCGLFTAIADAAPPLVVETDPNPPQRQRELFRIPDGFEIQLVASDPDIGQPMNLCFDAAGRLWVTHSVEYPYPAEGPDVEPRDARFAGVGDHPPRDRLSVIEGIGPDGTPQRIVHFAQGLNIPIGQVPVPGGAIAYSIPSIRRYRDTDGDLQADAAEVLYSGFGNLDTHGMVNSFTRWIDGWIYACHGFRNTSEVIGDDGVEFTMNSGNTFRFRENGSQIEQFTWGQVNPFGMAFDPFGNLYNADCHSMPVTLLLKGAYYPSFGKPHDGLGFGPDIIDHNHGSTGICGAAYHSGGHFPADYVDCLYICNPVTGRVHRDRLDWHGSTPLVQSQPDLISSEDGWFRPVDVAVGPDGALYIADFYNAIIGHYEVPLEHPRRDRTRGRIWRLVWKGGGDVESPSMPDLTAESVEELVSRLQSSNLTIRTLATNLLIDRHGDAAAEAVRPIVSGTREVRAAGPVVSEQHGFLASDVQLAHAMWVLERTDVLDNDLVAKLADDPAAIVRVHLGRVLAEKADWSDAVRAVSQRLLRDEDASVQRAAVEAMARHPQHDQVPLLLSVLKNAAADDTLLQHAVRIALRDHLRDEAIGEQVAASDWAPAELQTLAKVSLAVPTSSGAKLTRRAIEAEDLSVEVRRQLIEHSARYLAEDQLAGLVAMVRSLDGRDLESEYEDLEAVHAGLTQRGGRDESVLKPWGLELGERLIDRALAAGSRWSYRPLPGRSPGENPFGPRVRACADGKQDVLFHDSLSRAETLTGIWRSETFALPQRLTFWLAGHRGFPEQPAHDRNFVQLCDAVTGRTLERAFPPRHDTAQEVEWTFGEGEVGQQVYLEIVDGDDGNAYAWLAAGRFSLDGFEPTQFSAGRVAADLVGTLRMQELLPRLINVVANGPAGWTTRVRFARTLLEFDSRPLLAAMLEVVSEGLVSQAVGERVLQQVVAGEEMQEDELLKEVANLLPESGQRRFATILAGTPVGAEAVFSLIEAGRMSPRVLQDAQVADKLAAVAGQSARSRIADLTRDLPSQDAALQEMMAERLELLEGSRADLDRGTWVFKKSCASCHRIGQEGKQIGPQLDGVGIRGPRRLLEDILDPNRNVDGAFRTTTILLDSGKVVTGLVRREEGETLILANEKGEEFPVPVDEIDEQVKSSRSLMPANFGELLPPEDLRDLIGFLQAVTAEQASVR</sequence>
<dbReference type="InterPro" id="IPR011042">
    <property type="entry name" value="6-blade_b-propeller_TolB-like"/>
</dbReference>
<dbReference type="RefSeq" id="WP_145367176.1">
    <property type="nucleotide sequence ID" value="NZ_CP036275.1"/>
</dbReference>
<dbReference type="GO" id="GO:0046872">
    <property type="term" value="F:metal ion binding"/>
    <property type="evidence" value="ECO:0007669"/>
    <property type="project" value="UniProtKB-KW"/>
</dbReference>
<keyword evidence="3 4" id="KW-0408">Iron</keyword>
<dbReference type="PANTHER" id="PTHR33546:SF1">
    <property type="entry name" value="LARGE, MULTIFUNCTIONAL SECRETED PROTEIN"/>
    <property type="match status" value="1"/>
</dbReference>
<dbReference type="Pfam" id="PF23500">
    <property type="entry name" value="DUF7133"/>
    <property type="match status" value="1"/>
</dbReference>
<evidence type="ECO:0000256" key="5">
    <source>
        <dbReference type="SAM" id="SignalP"/>
    </source>
</evidence>
<dbReference type="PANTHER" id="PTHR33546">
    <property type="entry name" value="LARGE, MULTIFUNCTIONAL SECRETED PROTEIN-RELATED"/>
    <property type="match status" value="1"/>
</dbReference>
<organism evidence="7 8">
    <name type="scientific">Maioricimonas rarisocia</name>
    <dbReference type="NCBI Taxonomy" id="2528026"/>
    <lineage>
        <taxon>Bacteria</taxon>
        <taxon>Pseudomonadati</taxon>
        <taxon>Planctomycetota</taxon>
        <taxon>Planctomycetia</taxon>
        <taxon>Planctomycetales</taxon>
        <taxon>Planctomycetaceae</taxon>
        <taxon>Maioricimonas</taxon>
    </lineage>
</organism>
<dbReference type="SUPFAM" id="SSF50952">
    <property type="entry name" value="Soluble quinoprotein glucose dehydrogenase"/>
    <property type="match status" value="1"/>
</dbReference>
<accession>A0A517Z231</accession>
<dbReference type="Gene3D" id="2.120.10.30">
    <property type="entry name" value="TolB, C-terminal domain"/>
    <property type="match status" value="1"/>
</dbReference>
<dbReference type="Gene3D" id="1.25.10.10">
    <property type="entry name" value="Leucine-rich Repeat Variant"/>
    <property type="match status" value="1"/>
</dbReference>
<dbReference type="InterPro" id="IPR055557">
    <property type="entry name" value="DUF7133"/>
</dbReference>
<keyword evidence="2 4" id="KW-0479">Metal-binding</keyword>
<evidence type="ECO:0000259" key="6">
    <source>
        <dbReference type="PROSITE" id="PS51007"/>
    </source>
</evidence>
<name>A0A517Z231_9PLAN</name>
<evidence type="ECO:0000256" key="2">
    <source>
        <dbReference type="ARBA" id="ARBA00022723"/>
    </source>
</evidence>
<feature type="chain" id="PRO_5022095771" description="Cytochrome c domain-containing protein" evidence="5">
    <location>
        <begin position="21"/>
        <end position="1188"/>
    </location>
</feature>
<feature type="domain" description="Cytochrome c" evidence="6">
    <location>
        <begin position="1048"/>
        <end position="1181"/>
    </location>
</feature>
<dbReference type="PROSITE" id="PS51007">
    <property type="entry name" value="CYTC"/>
    <property type="match status" value="1"/>
</dbReference>
<keyword evidence="8" id="KW-1185">Reference proteome</keyword>
<gene>
    <name evidence="7" type="ORF">Mal4_08120</name>
</gene>
<evidence type="ECO:0000256" key="1">
    <source>
        <dbReference type="ARBA" id="ARBA00022617"/>
    </source>
</evidence>
<keyword evidence="1 4" id="KW-0349">Heme</keyword>
<dbReference type="SUPFAM" id="SSF48371">
    <property type="entry name" value="ARM repeat"/>
    <property type="match status" value="1"/>
</dbReference>
<dbReference type="InterPro" id="IPR036909">
    <property type="entry name" value="Cyt_c-like_dom_sf"/>
</dbReference>
<dbReference type="InterPro" id="IPR016024">
    <property type="entry name" value="ARM-type_fold"/>
</dbReference>
<dbReference type="KEGG" id="mri:Mal4_08120"/>
<evidence type="ECO:0000256" key="3">
    <source>
        <dbReference type="ARBA" id="ARBA00023004"/>
    </source>
</evidence>
<dbReference type="EMBL" id="CP036275">
    <property type="protein sequence ID" value="QDU36526.1"/>
    <property type="molecule type" value="Genomic_DNA"/>
</dbReference>
<dbReference type="InterPro" id="IPR011989">
    <property type="entry name" value="ARM-like"/>
</dbReference>
<proteinExistence type="predicted"/>
<dbReference type="GO" id="GO:0020037">
    <property type="term" value="F:heme binding"/>
    <property type="evidence" value="ECO:0007669"/>
    <property type="project" value="InterPro"/>
</dbReference>
<protein>
    <recommendedName>
        <fullName evidence="6">Cytochrome c domain-containing protein</fullName>
    </recommendedName>
</protein>
<dbReference type="InterPro" id="IPR011041">
    <property type="entry name" value="Quinoprot_gluc/sorb_DH_b-prop"/>
</dbReference>
<evidence type="ECO:0000313" key="7">
    <source>
        <dbReference type="EMBL" id="QDU36526.1"/>
    </source>
</evidence>
<dbReference type="InterPro" id="IPR013427">
    <property type="entry name" value="Haem-bd_dom_put"/>
</dbReference>
<evidence type="ECO:0000256" key="4">
    <source>
        <dbReference type="PROSITE-ProRule" id="PRU00433"/>
    </source>
</evidence>
<dbReference type="AlphaFoldDB" id="A0A517Z231"/>
<dbReference type="Gene3D" id="1.10.760.10">
    <property type="entry name" value="Cytochrome c-like domain"/>
    <property type="match status" value="1"/>
</dbReference>
<keyword evidence="5" id="KW-0732">Signal</keyword>
<dbReference type="GO" id="GO:0009055">
    <property type="term" value="F:electron transfer activity"/>
    <property type="evidence" value="ECO:0007669"/>
    <property type="project" value="InterPro"/>
</dbReference>
<dbReference type="OrthoDB" id="221643at2"/>
<dbReference type="Proteomes" id="UP000320496">
    <property type="component" value="Chromosome"/>
</dbReference>
<dbReference type="NCBIfam" id="TIGR02603">
    <property type="entry name" value="CxxCH_TIGR02603"/>
    <property type="match status" value="1"/>
</dbReference>